<dbReference type="Gene3D" id="2.40.10.220">
    <property type="entry name" value="predicted glycosyltransferase like domains"/>
    <property type="match status" value="1"/>
</dbReference>
<dbReference type="SUPFAM" id="SSF141371">
    <property type="entry name" value="PilZ domain-like"/>
    <property type="match status" value="1"/>
</dbReference>
<reference evidence="2 3" key="1">
    <citation type="submission" date="2016-11" db="EMBL/GenBank/DDBJ databases">
        <authorList>
            <person name="Jaros S."/>
            <person name="Januszkiewicz K."/>
            <person name="Wedrychowicz H."/>
        </authorList>
    </citation>
    <scope>NUCLEOTIDE SEQUENCE [LARGE SCALE GENOMIC DNA]</scope>
    <source>
        <strain evidence="2 3">DSM 9705</strain>
    </source>
</reference>
<protein>
    <submittedName>
        <fullName evidence="2">PilZ domain-containing protein</fullName>
    </submittedName>
</protein>
<evidence type="ECO:0000313" key="2">
    <source>
        <dbReference type="EMBL" id="SHH30867.1"/>
    </source>
</evidence>
<dbReference type="OrthoDB" id="5432038at2"/>
<name>A0A1M5RWY0_9BACT</name>
<feature type="domain" description="PilZ" evidence="1">
    <location>
        <begin position="134"/>
        <end position="226"/>
    </location>
</feature>
<dbReference type="InterPro" id="IPR009875">
    <property type="entry name" value="PilZ_domain"/>
</dbReference>
<proteinExistence type="predicted"/>
<dbReference type="GO" id="GO:0035438">
    <property type="term" value="F:cyclic-di-GMP binding"/>
    <property type="evidence" value="ECO:0007669"/>
    <property type="project" value="InterPro"/>
</dbReference>
<organism evidence="2 3">
    <name type="scientific">Desulfofustis glycolicus DSM 9705</name>
    <dbReference type="NCBI Taxonomy" id="1121409"/>
    <lineage>
        <taxon>Bacteria</taxon>
        <taxon>Pseudomonadati</taxon>
        <taxon>Thermodesulfobacteriota</taxon>
        <taxon>Desulfobulbia</taxon>
        <taxon>Desulfobulbales</taxon>
        <taxon>Desulfocapsaceae</taxon>
        <taxon>Desulfofustis</taxon>
    </lineage>
</organism>
<dbReference type="Pfam" id="PF07238">
    <property type="entry name" value="PilZ"/>
    <property type="match status" value="1"/>
</dbReference>
<accession>A0A1M5RWY0</accession>
<sequence length="232" mass="25986">MSNGTQRLKVDADIGKNRLFFTVAGTIQRGDLDRLYTDTRFCVADLAPGFDVITDLSQCHLGHLSALPTFRKIMQYLVAHGVRDVVRIMNPDKLIHRQIVNYAARVPGYQTMYVASYQEAEAVLEQSRERSTLRFLLPETTITLMVDDREQPAGLINISAGGCAVRPAAKLPADCRLTTKLSLSRRDGTVEEFTLPSRLIREMEDGVAIAFETLADNDRERLNTCLVEAVQR</sequence>
<dbReference type="Proteomes" id="UP000184139">
    <property type="component" value="Unassembled WGS sequence"/>
</dbReference>
<evidence type="ECO:0000259" key="1">
    <source>
        <dbReference type="Pfam" id="PF07238"/>
    </source>
</evidence>
<gene>
    <name evidence="2" type="ORF">SAMN02745124_00046</name>
</gene>
<keyword evidence="3" id="KW-1185">Reference proteome</keyword>
<dbReference type="AlphaFoldDB" id="A0A1M5RWY0"/>
<evidence type="ECO:0000313" key="3">
    <source>
        <dbReference type="Proteomes" id="UP000184139"/>
    </source>
</evidence>
<dbReference type="EMBL" id="FQXS01000001">
    <property type="protein sequence ID" value="SHH30867.1"/>
    <property type="molecule type" value="Genomic_DNA"/>
</dbReference>
<dbReference type="RefSeq" id="WP_073372826.1">
    <property type="nucleotide sequence ID" value="NZ_FQXS01000001.1"/>
</dbReference>